<comment type="caution">
    <text evidence="1">The sequence shown here is derived from an EMBL/GenBank/DDBJ whole genome shotgun (WGS) entry which is preliminary data.</text>
</comment>
<sequence length="94" mass="10977">MPIKLKIFEPSLQNIKDLINPTLEQRVMSVLPQTILAEAGHEPARLDWFLDNLFKNWAKSSPNINPTWIWVIEVIENIMAELFHRNWLKCAPAK</sequence>
<dbReference type="Proteomes" id="UP000823775">
    <property type="component" value="Unassembled WGS sequence"/>
</dbReference>
<dbReference type="EMBL" id="JACEIK010001350">
    <property type="protein sequence ID" value="MCD7468510.1"/>
    <property type="molecule type" value="Genomic_DNA"/>
</dbReference>
<protein>
    <submittedName>
        <fullName evidence="1">Uncharacterized protein</fullName>
    </submittedName>
</protein>
<accession>A0ABS8TBZ3</accession>
<gene>
    <name evidence="1" type="ORF">HAX54_006830</name>
</gene>
<evidence type="ECO:0000313" key="1">
    <source>
        <dbReference type="EMBL" id="MCD7468510.1"/>
    </source>
</evidence>
<feature type="non-terminal residue" evidence="1">
    <location>
        <position position="94"/>
    </location>
</feature>
<name>A0ABS8TBZ3_DATST</name>
<proteinExistence type="predicted"/>
<reference evidence="1 2" key="1">
    <citation type="journal article" date="2021" name="BMC Genomics">
        <title>Datura genome reveals duplications of psychoactive alkaloid biosynthetic genes and high mutation rate following tissue culture.</title>
        <authorList>
            <person name="Rajewski A."/>
            <person name="Carter-House D."/>
            <person name="Stajich J."/>
            <person name="Litt A."/>
        </authorList>
    </citation>
    <scope>NUCLEOTIDE SEQUENCE [LARGE SCALE GENOMIC DNA]</scope>
    <source>
        <strain evidence="1">AR-01</strain>
    </source>
</reference>
<organism evidence="1 2">
    <name type="scientific">Datura stramonium</name>
    <name type="common">Jimsonweed</name>
    <name type="synonym">Common thornapple</name>
    <dbReference type="NCBI Taxonomy" id="4076"/>
    <lineage>
        <taxon>Eukaryota</taxon>
        <taxon>Viridiplantae</taxon>
        <taxon>Streptophyta</taxon>
        <taxon>Embryophyta</taxon>
        <taxon>Tracheophyta</taxon>
        <taxon>Spermatophyta</taxon>
        <taxon>Magnoliopsida</taxon>
        <taxon>eudicotyledons</taxon>
        <taxon>Gunneridae</taxon>
        <taxon>Pentapetalae</taxon>
        <taxon>asterids</taxon>
        <taxon>lamiids</taxon>
        <taxon>Solanales</taxon>
        <taxon>Solanaceae</taxon>
        <taxon>Solanoideae</taxon>
        <taxon>Datureae</taxon>
        <taxon>Datura</taxon>
    </lineage>
</organism>
<evidence type="ECO:0000313" key="2">
    <source>
        <dbReference type="Proteomes" id="UP000823775"/>
    </source>
</evidence>
<keyword evidence="2" id="KW-1185">Reference proteome</keyword>